<accession>A0A4Y2U0B2</accession>
<keyword evidence="3" id="KW-1185">Reference proteome</keyword>
<comment type="caution">
    <text evidence="1">The sequence shown here is derived from an EMBL/GenBank/DDBJ whole genome shotgun (WGS) entry which is preliminary data.</text>
</comment>
<sequence>MYDKRSKTDAAELARQYENSETFPNSADLLNQIQELKMQFEVLKNRELPQPSSQIKPNIAAVLTTLIESQKQLLERQINSPNVIEITSTNDTANSIQIFLGNIMDNASEWIKEVDRISTNWTNELKLTNAISSHAGSAKNWQITQDYPYNDWKAALASIFKRRITMQEFLAHQSDR</sequence>
<gene>
    <name evidence="1" type="ORF">AVEN_122168_1</name>
    <name evidence="2" type="ORF">AVEN_210057_1</name>
</gene>
<dbReference type="Proteomes" id="UP000499080">
    <property type="component" value="Unassembled WGS sequence"/>
</dbReference>
<protein>
    <submittedName>
        <fullName evidence="1">Uncharacterized protein</fullName>
    </submittedName>
</protein>
<organism evidence="1 3">
    <name type="scientific">Araneus ventricosus</name>
    <name type="common">Orbweaver spider</name>
    <name type="synonym">Epeira ventricosa</name>
    <dbReference type="NCBI Taxonomy" id="182803"/>
    <lineage>
        <taxon>Eukaryota</taxon>
        <taxon>Metazoa</taxon>
        <taxon>Ecdysozoa</taxon>
        <taxon>Arthropoda</taxon>
        <taxon>Chelicerata</taxon>
        <taxon>Arachnida</taxon>
        <taxon>Araneae</taxon>
        <taxon>Araneomorphae</taxon>
        <taxon>Entelegynae</taxon>
        <taxon>Araneoidea</taxon>
        <taxon>Araneidae</taxon>
        <taxon>Araneus</taxon>
    </lineage>
</organism>
<dbReference type="EMBL" id="BGPR01050114">
    <property type="protein sequence ID" value="GBO27123.1"/>
    <property type="molecule type" value="Genomic_DNA"/>
</dbReference>
<dbReference type="AlphaFoldDB" id="A0A4Y2U0B2"/>
<reference evidence="1 3" key="1">
    <citation type="journal article" date="2019" name="Sci. Rep.">
        <title>Orb-weaving spider Araneus ventricosus genome elucidates the spidroin gene catalogue.</title>
        <authorList>
            <person name="Kono N."/>
            <person name="Nakamura H."/>
            <person name="Ohtoshi R."/>
            <person name="Moran D.A.P."/>
            <person name="Shinohara A."/>
            <person name="Yoshida Y."/>
            <person name="Fujiwara M."/>
            <person name="Mori M."/>
            <person name="Tomita M."/>
            <person name="Arakawa K."/>
        </authorList>
    </citation>
    <scope>NUCLEOTIDE SEQUENCE [LARGE SCALE GENOMIC DNA]</scope>
</reference>
<dbReference type="EMBL" id="BGPR01032750">
    <property type="protein sequence ID" value="GBO06409.1"/>
    <property type="molecule type" value="Genomic_DNA"/>
</dbReference>
<proteinExistence type="predicted"/>
<name>A0A4Y2U0B2_ARAVE</name>
<evidence type="ECO:0000313" key="2">
    <source>
        <dbReference type="EMBL" id="GBO27123.1"/>
    </source>
</evidence>
<evidence type="ECO:0000313" key="1">
    <source>
        <dbReference type="EMBL" id="GBO06409.1"/>
    </source>
</evidence>
<evidence type="ECO:0000313" key="3">
    <source>
        <dbReference type="Proteomes" id="UP000499080"/>
    </source>
</evidence>